<feature type="domain" description="B box-type" evidence="2">
    <location>
        <begin position="6"/>
        <end position="56"/>
    </location>
</feature>
<sequence>MAGTSFSERFCIACKKEGKELKARTFCLECHTLLCESCSKHHQVLGITKDHSLLELVLFGDTSTFHQEPTKSCKPPTNDEKLASDFVEQIVLSDDSSLCSQGATLATEPRSGKDSTTQTFNIDTSNAKEERRMKATKSLTFDVNEPEYENDIYVRAILCISDTVIVADTENEVLKLFKRDGTYLSSEEISDPIWGIAKVSSNRFVTCGKKKKVLLWTLVDKSKASLDVTYRVDHSAQGIHYNGKYYCVIHRKANAIAILDWQGIQIRTITMEEAFGNEFKFGKDILMDSDTNNIYVPCRNEDGVLCLTIEGKALWFSSLSDSPYGIVEIQGILCIADDRCLRLISKNGKYVRKLIRERDLEDEPRYISFGEDGNLYVTFDQESDISVYAITFT</sequence>
<name>A0AA88XCR7_PINIB</name>
<comment type="caution">
    <text evidence="3">The sequence shown here is derived from an EMBL/GenBank/DDBJ whole genome shotgun (WGS) entry which is preliminary data.</text>
</comment>
<keyword evidence="4" id="KW-1185">Reference proteome</keyword>
<dbReference type="GO" id="GO:0008270">
    <property type="term" value="F:zinc ion binding"/>
    <property type="evidence" value="ECO:0007669"/>
    <property type="project" value="UniProtKB-KW"/>
</dbReference>
<protein>
    <recommendedName>
        <fullName evidence="2">B box-type domain-containing protein</fullName>
    </recommendedName>
</protein>
<dbReference type="InterPro" id="IPR011042">
    <property type="entry name" value="6-blade_b-propeller_TolB-like"/>
</dbReference>
<keyword evidence="1" id="KW-0862">Zinc</keyword>
<keyword evidence="1" id="KW-0863">Zinc-finger</keyword>
<organism evidence="3 4">
    <name type="scientific">Pinctada imbricata</name>
    <name type="common">Atlantic pearl-oyster</name>
    <name type="synonym">Pinctada martensii</name>
    <dbReference type="NCBI Taxonomy" id="66713"/>
    <lineage>
        <taxon>Eukaryota</taxon>
        <taxon>Metazoa</taxon>
        <taxon>Spiralia</taxon>
        <taxon>Lophotrochozoa</taxon>
        <taxon>Mollusca</taxon>
        <taxon>Bivalvia</taxon>
        <taxon>Autobranchia</taxon>
        <taxon>Pteriomorphia</taxon>
        <taxon>Pterioida</taxon>
        <taxon>Pterioidea</taxon>
        <taxon>Pteriidae</taxon>
        <taxon>Pinctada</taxon>
    </lineage>
</organism>
<evidence type="ECO:0000256" key="1">
    <source>
        <dbReference type="PROSITE-ProRule" id="PRU00024"/>
    </source>
</evidence>
<proteinExistence type="predicted"/>
<dbReference type="PROSITE" id="PS50119">
    <property type="entry name" value="ZF_BBOX"/>
    <property type="match status" value="1"/>
</dbReference>
<dbReference type="CDD" id="cd19757">
    <property type="entry name" value="Bbox1"/>
    <property type="match status" value="1"/>
</dbReference>
<dbReference type="SUPFAM" id="SSF50969">
    <property type="entry name" value="YVTN repeat-like/Quinoprotein amine dehydrogenase"/>
    <property type="match status" value="1"/>
</dbReference>
<dbReference type="Proteomes" id="UP001186944">
    <property type="component" value="Unassembled WGS sequence"/>
</dbReference>
<dbReference type="EMBL" id="VSWD01000014">
    <property type="protein sequence ID" value="KAK3082799.1"/>
    <property type="molecule type" value="Genomic_DNA"/>
</dbReference>
<gene>
    <name evidence="3" type="ORF">FSP39_005585</name>
</gene>
<dbReference type="Gene3D" id="2.120.10.30">
    <property type="entry name" value="TolB, C-terminal domain"/>
    <property type="match status" value="1"/>
</dbReference>
<dbReference type="InterPro" id="IPR011011">
    <property type="entry name" value="Znf_FYVE_PHD"/>
</dbReference>
<evidence type="ECO:0000313" key="3">
    <source>
        <dbReference type="EMBL" id="KAK3082799.1"/>
    </source>
</evidence>
<dbReference type="AlphaFoldDB" id="A0AA88XCR7"/>
<reference evidence="3" key="1">
    <citation type="submission" date="2019-08" db="EMBL/GenBank/DDBJ databases">
        <title>The improved chromosome-level genome for the pearl oyster Pinctada fucata martensii using PacBio sequencing and Hi-C.</title>
        <authorList>
            <person name="Zheng Z."/>
        </authorList>
    </citation>
    <scope>NUCLEOTIDE SEQUENCE</scope>
    <source>
        <strain evidence="3">ZZ-2019</strain>
        <tissue evidence="3">Adductor muscle</tissue>
    </source>
</reference>
<evidence type="ECO:0000259" key="2">
    <source>
        <dbReference type="PROSITE" id="PS50119"/>
    </source>
</evidence>
<evidence type="ECO:0000313" key="4">
    <source>
        <dbReference type="Proteomes" id="UP001186944"/>
    </source>
</evidence>
<dbReference type="InterPro" id="IPR000315">
    <property type="entry name" value="Znf_B-box"/>
</dbReference>
<dbReference type="SUPFAM" id="SSF57903">
    <property type="entry name" value="FYVE/PHD zinc finger"/>
    <property type="match status" value="1"/>
</dbReference>
<accession>A0AA88XCR7</accession>
<dbReference type="InterPro" id="IPR011044">
    <property type="entry name" value="Quino_amine_DH_bsu"/>
</dbReference>
<keyword evidence="1" id="KW-0479">Metal-binding</keyword>